<evidence type="ECO:0000256" key="9">
    <source>
        <dbReference type="SAM" id="SignalP"/>
    </source>
</evidence>
<dbReference type="Gene3D" id="2.40.440.10">
    <property type="entry name" value="L,D-transpeptidase catalytic domain-like"/>
    <property type="match status" value="1"/>
</dbReference>
<dbReference type="CDD" id="cd16913">
    <property type="entry name" value="YkuD_like"/>
    <property type="match status" value="1"/>
</dbReference>
<keyword evidence="4 7" id="KW-0133">Cell shape</keyword>
<evidence type="ECO:0000256" key="6">
    <source>
        <dbReference type="ARBA" id="ARBA00023316"/>
    </source>
</evidence>
<dbReference type="PANTHER" id="PTHR30582">
    <property type="entry name" value="L,D-TRANSPEPTIDASE"/>
    <property type="match status" value="1"/>
</dbReference>
<dbReference type="Proteomes" id="UP000501812">
    <property type="component" value="Chromosome"/>
</dbReference>
<feature type="compositionally biased region" description="Low complexity" evidence="8">
    <location>
        <begin position="47"/>
        <end position="60"/>
    </location>
</feature>
<dbReference type="AlphaFoldDB" id="A0A858RFJ9"/>
<gene>
    <name evidence="11" type="ORF">HHL09_03675</name>
</gene>
<evidence type="ECO:0000256" key="4">
    <source>
        <dbReference type="ARBA" id="ARBA00022960"/>
    </source>
</evidence>
<comment type="pathway">
    <text evidence="1 7">Cell wall biogenesis; peptidoglycan biosynthesis.</text>
</comment>
<evidence type="ECO:0000256" key="3">
    <source>
        <dbReference type="ARBA" id="ARBA00022679"/>
    </source>
</evidence>
<dbReference type="InterPro" id="IPR050979">
    <property type="entry name" value="LD-transpeptidase"/>
</dbReference>
<feature type="domain" description="L,D-TPase catalytic" evidence="10">
    <location>
        <begin position="76"/>
        <end position="185"/>
    </location>
</feature>
<organism evidence="11 12">
    <name type="scientific">Luteolibacter luteus</name>
    <dbReference type="NCBI Taxonomy" id="2728835"/>
    <lineage>
        <taxon>Bacteria</taxon>
        <taxon>Pseudomonadati</taxon>
        <taxon>Verrucomicrobiota</taxon>
        <taxon>Verrucomicrobiia</taxon>
        <taxon>Verrucomicrobiales</taxon>
        <taxon>Verrucomicrobiaceae</taxon>
        <taxon>Luteolibacter</taxon>
    </lineage>
</organism>
<evidence type="ECO:0000256" key="8">
    <source>
        <dbReference type="SAM" id="MobiDB-lite"/>
    </source>
</evidence>
<accession>A0A858RFJ9</accession>
<dbReference type="KEGG" id="luo:HHL09_03675"/>
<dbReference type="Pfam" id="PF03734">
    <property type="entry name" value="YkuD"/>
    <property type="match status" value="1"/>
</dbReference>
<dbReference type="NCBIfam" id="NF004785">
    <property type="entry name" value="PRK06132.1-2"/>
    <property type="match status" value="1"/>
</dbReference>
<feature type="active site" description="Nucleophile" evidence="7">
    <location>
        <position position="161"/>
    </location>
</feature>
<dbReference type="GO" id="GO:0016740">
    <property type="term" value="F:transferase activity"/>
    <property type="evidence" value="ECO:0007669"/>
    <property type="project" value="UniProtKB-KW"/>
</dbReference>
<evidence type="ECO:0000256" key="5">
    <source>
        <dbReference type="ARBA" id="ARBA00022984"/>
    </source>
</evidence>
<evidence type="ECO:0000256" key="2">
    <source>
        <dbReference type="ARBA" id="ARBA00005992"/>
    </source>
</evidence>
<keyword evidence="6 7" id="KW-0961">Cell wall biogenesis/degradation</keyword>
<evidence type="ECO:0000313" key="11">
    <source>
        <dbReference type="EMBL" id="QJE94913.1"/>
    </source>
</evidence>
<evidence type="ECO:0000256" key="7">
    <source>
        <dbReference type="PROSITE-ProRule" id="PRU01373"/>
    </source>
</evidence>
<dbReference type="InterPro" id="IPR016915">
    <property type="entry name" value="UCP029342"/>
</dbReference>
<feature type="compositionally biased region" description="Polar residues" evidence="8">
    <location>
        <begin position="31"/>
        <end position="45"/>
    </location>
</feature>
<evidence type="ECO:0000313" key="12">
    <source>
        <dbReference type="Proteomes" id="UP000501812"/>
    </source>
</evidence>
<dbReference type="PROSITE" id="PS52029">
    <property type="entry name" value="LD_TPASE"/>
    <property type="match status" value="1"/>
</dbReference>
<protein>
    <submittedName>
        <fullName evidence="11">L,D-transpeptidase</fullName>
    </submittedName>
</protein>
<dbReference type="PROSITE" id="PS51257">
    <property type="entry name" value="PROKAR_LIPOPROTEIN"/>
    <property type="match status" value="1"/>
</dbReference>
<dbReference type="PIRSF" id="PIRSF029342">
    <property type="entry name" value="UCP029342_ErfK/YbiS/YcfS/YnhG"/>
    <property type="match status" value="1"/>
</dbReference>
<dbReference type="RefSeq" id="WP_169453134.1">
    <property type="nucleotide sequence ID" value="NZ_CP051774.1"/>
</dbReference>
<dbReference type="SUPFAM" id="SSF141523">
    <property type="entry name" value="L,D-transpeptidase catalytic domain-like"/>
    <property type="match status" value="1"/>
</dbReference>
<dbReference type="GO" id="GO:0071972">
    <property type="term" value="F:peptidoglycan L,D-transpeptidase activity"/>
    <property type="evidence" value="ECO:0007669"/>
    <property type="project" value="TreeGrafter"/>
</dbReference>
<dbReference type="InterPro" id="IPR005490">
    <property type="entry name" value="LD_TPept_cat_dom"/>
</dbReference>
<reference evidence="11 12" key="1">
    <citation type="submission" date="2020-04" db="EMBL/GenBank/DDBJ databases">
        <title>Luteolibacter sp. G-1-1-1 isolated from soil.</title>
        <authorList>
            <person name="Dahal R.H."/>
        </authorList>
    </citation>
    <scope>NUCLEOTIDE SEQUENCE [LARGE SCALE GENOMIC DNA]</scope>
    <source>
        <strain evidence="11 12">G-1-1-1</strain>
    </source>
</reference>
<dbReference type="UniPathway" id="UPA00219"/>
<feature type="region of interest" description="Disordered" evidence="8">
    <location>
        <begin position="31"/>
        <end position="60"/>
    </location>
</feature>
<keyword evidence="12" id="KW-1185">Reference proteome</keyword>
<name>A0A858RFJ9_9BACT</name>
<keyword evidence="5 7" id="KW-0573">Peptidoglycan synthesis</keyword>
<dbReference type="InterPro" id="IPR038063">
    <property type="entry name" value="Transpep_catalytic_dom"/>
</dbReference>
<keyword evidence="3" id="KW-0808">Transferase</keyword>
<feature type="active site" description="Proton donor/acceptor" evidence="7">
    <location>
        <position position="148"/>
    </location>
</feature>
<dbReference type="GO" id="GO:0071555">
    <property type="term" value="P:cell wall organization"/>
    <property type="evidence" value="ECO:0007669"/>
    <property type="project" value="UniProtKB-UniRule"/>
</dbReference>
<dbReference type="GO" id="GO:0008360">
    <property type="term" value="P:regulation of cell shape"/>
    <property type="evidence" value="ECO:0007669"/>
    <property type="project" value="UniProtKB-UniRule"/>
</dbReference>
<evidence type="ECO:0000256" key="1">
    <source>
        <dbReference type="ARBA" id="ARBA00004752"/>
    </source>
</evidence>
<dbReference type="GO" id="GO:0018104">
    <property type="term" value="P:peptidoglycan-protein cross-linking"/>
    <property type="evidence" value="ECO:0007669"/>
    <property type="project" value="TreeGrafter"/>
</dbReference>
<feature type="chain" id="PRO_5032662345" evidence="9">
    <location>
        <begin position="25"/>
        <end position="345"/>
    </location>
</feature>
<dbReference type="EMBL" id="CP051774">
    <property type="protein sequence ID" value="QJE94913.1"/>
    <property type="molecule type" value="Genomic_DNA"/>
</dbReference>
<comment type="similarity">
    <text evidence="2">Belongs to the YkuD family.</text>
</comment>
<evidence type="ECO:0000259" key="10">
    <source>
        <dbReference type="PROSITE" id="PS52029"/>
    </source>
</evidence>
<keyword evidence="9" id="KW-0732">Signal</keyword>
<dbReference type="GO" id="GO:0005576">
    <property type="term" value="C:extracellular region"/>
    <property type="evidence" value="ECO:0007669"/>
    <property type="project" value="TreeGrafter"/>
</dbReference>
<proteinExistence type="inferred from homology"/>
<feature type="signal peptide" evidence="9">
    <location>
        <begin position="1"/>
        <end position="24"/>
    </location>
</feature>
<dbReference type="PANTHER" id="PTHR30582:SF2">
    <property type="entry name" value="L,D-TRANSPEPTIDASE YCIB-RELATED"/>
    <property type="match status" value="1"/>
</dbReference>
<sequence>MRTRILKPFALASLLALSSCSVQSGTDLTKSQTATQTSAMAQPSFHTKGSPTGKPTGPLKPGEYWWNPQMSPAGPVVVLVSLPLQTISVYRNGILIGRSSVSTGSKGHETPSGVFTILEKKQTHYSSTYDDAPMPNMQRLTWQGIAMHSGNLPGYAASHGCIRMPYDFSTLLYSITARGATVVIGNSKNQPHFAANPGLMLAPKDFNSGMLKPLAKGEYDWNPKRSTKGPITIMVSSADQSIYVYRNGQPIGRASVQVKGRLGDHVFTLLDGVSGGSSPFAPGRAARRWMSVSGGSGSPHELASKVSFSPEFAQKVDDLLSPGATIVVTDRPATRSANELNILTN</sequence>